<organism evidence="1 2">
    <name type="scientific">Anoxybacteroides rupiense</name>
    <dbReference type="NCBI Taxonomy" id="311460"/>
    <lineage>
        <taxon>Bacteria</taxon>
        <taxon>Bacillati</taxon>
        <taxon>Bacillota</taxon>
        <taxon>Bacilli</taxon>
        <taxon>Bacillales</taxon>
        <taxon>Anoxybacillaceae</taxon>
        <taxon>Anoxybacteroides</taxon>
    </lineage>
</organism>
<name>A0ABT5W7Q2_9BACL</name>
<keyword evidence="2" id="KW-1185">Reference proteome</keyword>
<comment type="caution">
    <text evidence="1">The sequence shown here is derived from an EMBL/GenBank/DDBJ whole genome shotgun (WGS) entry which is preliminary data.</text>
</comment>
<dbReference type="EMBL" id="JAQOTG010000011">
    <property type="protein sequence ID" value="MDE8564595.1"/>
    <property type="molecule type" value="Genomic_DNA"/>
</dbReference>
<protein>
    <submittedName>
        <fullName evidence="1">Uncharacterized protein</fullName>
    </submittedName>
</protein>
<dbReference type="RefSeq" id="WP_275192003.1">
    <property type="nucleotide sequence ID" value="NZ_JAQOTG010000011.1"/>
</dbReference>
<accession>A0ABT5W7Q2</accession>
<evidence type="ECO:0000313" key="1">
    <source>
        <dbReference type="EMBL" id="MDE8564595.1"/>
    </source>
</evidence>
<dbReference type="Proteomes" id="UP001213979">
    <property type="component" value="Unassembled WGS sequence"/>
</dbReference>
<proteinExistence type="predicted"/>
<evidence type="ECO:0000313" key="2">
    <source>
        <dbReference type="Proteomes" id="UP001213979"/>
    </source>
</evidence>
<gene>
    <name evidence="1" type="ORF">PNH38_12015</name>
</gene>
<reference evidence="1 2" key="1">
    <citation type="submission" date="2023-01" db="EMBL/GenBank/DDBJ databases">
        <title>Genome-based reclassification of Anoxybacillus geothermalis as a later heterotypic synonym of Anoxybacillus rupiensis.</title>
        <authorList>
            <person name="Inan Bektas K."/>
            <person name="Canakci S."/>
            <person name="Belduz A.A."/>
            <person name="Guler H.H."/>
        </authorList>
    </citation>
    <scope>NUCLEOTIDE SEQUENCE [LARGE SCALE GENOMIC DNA]</scope>
    <source>
        <strain evidence="1 2">DSM 17127</strain>
    </source>
</reference>
<sequence length="107" mass="12054">MYRVFIHPQLLKKKTKKSHAVSPVANEAKQQLIGLPPGTELNVHTAGQTYYNALFQSFNEQTEEVSLLIDPFYKDGGQIICVKSSDILSLDFPVSENKSHFADKEDE</sequence>